<dbReference type="GO" id="GO:0005524">
    <property type="term" value="F:ATP binding"/>
    <property type="evidence" value="ECO:0007669"/>
    <property type="project" value="InterPro"/>
</dbReference>
<dbReference type="SUPFAM" id="SSF56112">
    <property type="entry name" value="Protein kinase-like (PK-like)"/>
    <property type="match status" value="1"/>
</dbReference>
<reference evidence="4 5" key="1">
    <citation type="submission" date="2016-11" db="EMBL/GenBank/DDBJ databases">
        <authorList>
            <person name="Jaros S."/>
            <person name="Januszkiewicz K."/>
            <person name="Wedrychowicz H."/>
        </authorList>
    </citation>
    <scope>NUCLEOTIDE SEQUENCE [LARGE SCALE GENOMIC DNA]</scope>
    <source>
        <strain evidence="4 5">DSM 9705</strain>
    </source>
</reference>
<evidence type="ECO:0000313" key="4">
    <source>
        <dbReference type="EMBL" id="SHH89254.1"/>
    </source>
</evidence>
<name>A0A1M5WQ37_9BACT</name>
<dbReference type="PROSITE" id="PS50011">
    <property type="entry name" value="PROTEIN_KINASE_DOM"/>
    <property type="match status" value="1"/>
</dbReference>
<accession>A0A1M5WQ37</accession>
<keyword evidence="2" id="KW-0472">Membrane</keyword>
<dbReference type="InterPro" id="IPR000719">
    <property type="entry name" value="Prot_kinase_dom"/>
</dbReference>
<dbReference type="Pfam" id="PF03109">
    <property type="entry name" value="ABC1"/>
    <property type="match status" value="1"/>
</dbReference>
<feature type="domain" description="Protein kinase" evidence="3">
    <location>
        <begin position="121"/>
        <end position="436"/>
    </location>
</feature>
<proteinExistence type="inferred from homology"/>
<gene>
    <name evidence="4" type="ORF">SAMN02745124_02414</name>
</gene>
<evidence type="ECO:0000313" key="5">
    <source>
        <dbReference type="Proteomes" id="UP000184139"/>
    </source>
</evidence>
<dbReference type="OrthoDB" id="9795390at2"/>
<evidence type="ECO:0000256" key="2">
    <source>
        <dbReference type="SAM" id="Phobius"/>
    </source>
</evidence>
<dbReference type="Proteomes" id="UP000184139">
    <property type="component" value="Unassembled WGS sequence"/>
</dbReference>
<dbReference type="InterPro" id="IPR011009">
    <property type="entry name" value="Kinase-like_dom_sf"/>
</dbReference>
<dbReference type="STRING" id="1121409.SAMN02745124_02414"/>
<dbReference type="GO" id="GO:0004672">
    <property type="term" value="F:protein kinase activity"/>
    <property type="evidence" value="ECO:0007669"/>
    <property type="project" value="InterPro"/>
</dbReference>
<feature type="transmembrane region" description="Helical" evidence="2">
    <location>
        <begin position="522"/>
        <end position="545"/>
    </location>
</feature>
<dbReference type="PANTHER" id="PTHR10566">
    <property type="entry name" value="CHAPERONE-ACTIVITY OF BC1 COMPLEX CABC1 -RELATED"/>
    <property type="match status" value="1"/>
</dbReference>
<protein>
    <submittedName>
        <fullName evidence="4">Ubiquinone biosynthesis protein</fullName>
    </submittedName>
</protein>
<dbReference type="PANTHER" id="PTHR10566:SF113">
    <property type="entry name" value="PROTEIN ACTIVITY OF BC1 COMPLEX KINASE 7, CHLOROPLASTIC"/>
    <property type="match status" value="1"/>
</dbReference>
<dbReference type="InterPro" id="IPR050154">
    <property type="entry name" value="UbiB_kinase"/>
</dbReference>
<dbReference type="InterPro" id="IPR004147">
    <property type="entry name" value="ABC1_dom"/>
</dbReference>
<keyword evidence="4" id="KW-0830">Ubiquinone</keyword>
<keyword evidence="5" id="KW-1185">Reference proteome</keyword>
<sequence>MNLADLKKLKRFKDIVATLATYGFDEVADRLEVPGGELLRKMSPVEGDLDIYQRIRLVLEELGPTFVKFGQIMSLRPDLLPEPLLQELASLQDKVPPVPTEEVLPLVEEAIGGPIDAVFSAFPDEPLAAASLSQVYRAQLRRGGTVVAVKVQRPNIRENIDADLGILEGICRLLDEKFTELQPYDLPTLAKTVRRHVIKELDFSEELENMTIARAAADQTGLLIPKSYEQYSSERVLVMDLFEGVTFREIDGIPDLDRKQVARRGLRSAVVQIFDQGFFHADPHPGNMLVGTDGTLCLIDWGMVGRLTERDRFTLLDLLQAVVDKDSESLAEAVLALCHGSEELVEPTELERDLLEILDKYYAVPIKDVNLGQLLARLLALLRTYRLHLPNHLVIMIKAMITAEGSARLVYPELDVISEVRERVHRMARRRYHPKVWWRELRSLIASFRFGPRDIPRRLQRIIAKMEKGELGFVFHLAKLEELVATLESASNRLTAGIVAGSIIIGSSMIITTGIGPLLFGFPALGVIGYLLSVVLGLYLVITILRTKKY</sequence>
<dbReference type="Gene3D" id="1.10.510.10">
    <property type="entry name" value="Transferase(Phosphotransferase) domain 1"/>
    <property type="match status" value="1"/>
</dbReference>
<dbReference type="RefSeq" id="WP_073376361.1">
    <property type="nucleotide sequence ID" value="NZ_FQXS01000014.1"/>
</dbReference>
<dbReference type="EMBL" id="FQXS01000014">
    <property type="protein sequence ID" value="SHH89254.1"/>
    <property type="molecule type" value="Genomic_DNA"/>
</dbReference>
<keyword evidence="2" id="KW-1133">Transmembrane helix</keyword>
<organism evidence="4 5">
    <name type="scientific">Desulfofustis glycolicus DSM 9705</name>
    <dbReference type="NCBI Taxonomy" id="1121409"/>
    <lineage>
        <taxon>Bacteria</taxon>
        <taxon>Pseudomonadati</taxon>
        <taxon>Thermodesulfobacteriota</taxon>
        <taxon>Desulfobulbia</taxon>
        <taxon>Desulfobulbales</taxon>
        <taxon>Desulfocapsaceae</taxon>
        <taxon>Desulfofustis</taxon>
    </lineage>
</organism>
<dbReference type="CDD" id="cd05121">
    <property type="entry name" value="ABC1_ADCK3-like"/>
    <property type="match status" value="1"/>
</dbReference>
<evidence type="ECO:0000256" key="1">
    <source>
        <dbReference type="ARBA" id="ARBA00009670"/>
    </source>
</evidence>
<evidence type="ECO:0000259" key="3">
    <source>
        <dbReference type="PROSITE" id="PS50011"/>
    </source>
</evidence>
<dbReference type="AlphaFoldDB" id="A0A1M5WQ37"/>
<feature type="transmembrane region" description="Helical" evidence="2">
    <location>
        <begin position="494"/>
        <end position="516"/>
    </location>
</feature>
<comment type="similarity">
    <text evidence="1">Belongs to the protein kinase superfamily. ADCK protein kinase family.</text>
</comment>
<keyword evidence="2" id="KW-0812">Transmembrane</keyword>